<dbReference type="Gene3D" id="3.55.50.30">
    <property type="match status" value="1"/>
</dbReference>
<reference evidence="4 5" key="1">
    <citation type="submission" date="2017-10" db="EMBL/GenBank/DDBJ databases">
        <title>Genomics of the genus Arcobacter.</title>
        <authorList>
            <person name="Perez-Cataluna A."/>
            <person name="Figueras M.J."/>
        </authorList>
    </citation>
    <scope>NUCLEOTIDE SEQUENCE [LARGE SCALE GENOMIC DNA]</scope>
    <source>
        <strain evidence="4 5">DSM 24636</strain>
    </source>
</reference>
<organism evidence="4 5">
    <name type="scientific">Halarcobacter anaerophilus</name>
    <dbReference type="NCBI Taxonomy" id="877500"/>
    <lineage>
        <taxon>Bacteria</taxon>
        <taxon>Pseudomonadati</taxon>
        <taxon>Campylobacterota</taxon>
        <taxon>Epsilonproteobacteria</taxon>
        <taxon>Campylobacterales</taxon>
        <taxon>Arcobacteraceae</taxon>
        <taxon>Halarcobacter</taxon>
    </lineage>
</organism>
<feature type="domain" description="FecR protein" evidence="2">
    <location>
        <begin position="115"/>
        <end position="206"/>
    </location>
</feature>
<dbReference type="InterPro" id="IPR032508">
    <property type="entry name" value="FecR_C"/>
</dbReference>
<name>A0A4Q0XUQ8_9BACT</name>
<evidence type="ECO:0000313" key="4">
    <source>
        <dbReference type="EMBL" id="RXJ61132.1"/>
    </source>
</evidence>
<gene>
    <name evidence="4" type="ORF">CRV06_14705</name>
</gene>
<comment type="caution">
    <text evidence="4">The sequence shown here is derived from an EMBL/GenBank/DDBJ whole genome shotgun (WGS) entry which is preliminary data.</text>
</comment>
<dbReference type="Gene3D" id="2.60.120.1440">
    <property type="match status" value="1"/>
</dbReference>
<dbReference type="GO" id="GO:0016989">
    <property type="term" value="F:sigma factor antagonist activity"/>
    <property type="evidence" value="ECO:0007669"/>
    <property type="project" value="TreeGrafter"/>
</dbReference>
<dbReference type="InterPro" id="IPR006860">
    <property type="entry name" value="FecR"/>
</dbReference>
<feature type="domain" description="Protein FecR C-terminal" evidence="3">
    <location>
        <begin position="257"/>
        <end position="318"/>
    </location>
</feature>
<dbReference type="PIRSF" id="PIRSF018266">
    <property type="entry name" value="FecR"/>
    <property type="match status" value="1"/>
</dbReference>
<evidence type="ECO:0000313" key="5">
    <source>
        <dbReference type="Proteomes" id="UP000290191"/>
    </source>
</evidence>
<sequence length="326" mass="38039">MNLQMQIDKKANQWLIKEKEGLSFQEQKELELWLENINHKKAYDENKKLIDECLHLDEDFINELENEVFNNEEEEQNIFYKSRYLAASIIIACIVVFSLFEVKNYYFKPTFLTNYITSNKKSLNIKLPDNSIVDLDLKSQIEVVYYNNKRTVQLNRGAAMFSIAKNKEKPFFIKSGKTLIEVVGTKFEVINQNNITTINVLEGVVKVSHIYNNQGDIQTLIRLKKAQSFSLNNKGEVLNYNTINTKIIASWKEDMVNFDKTTLKEASSLFEKYSNRKMKFANYELSQLKISGKFSTLHYDSFLEAIELIYPVKIEKDGIIVKVLNK</sequence>
<dbReference type="PANTHER" id="PTHR30273">
    <property type="entry name" value="PERIPLASMIC SIGNAL SENSOR AND SIGMA FACTOR ACTIVATOR FECR-RELATED"/>
    <property type="match status" value="1"/>
</dbReference>
<evidence type="ECO:0000259" key="3">
    <source>
        <dbReference type="Pfam" id="PF16344"/>
    </source>
</evidence>
<evidence type="ECO:0000259" key="2">
    <source>
        <dbReference type="Pfam" id="PF04773"/>
    </source>
</evidence>
<dbReference type="AlphaFoldDB" id="A0A4Q0XUQ8"/>
<keyword evidence="1" id="KW-0472">Membrane</keyword>
<dbReference type="EMBL" id="PDKO01000021">
    <property type="protein sequence ID" value="RXJ61132.1"/>
    <property type="molecule type" value="Genomic_DNA"/>
</dbReference>
<dbReference type="Pfam" id="PF16344">
    <property type="entry name" value="FecR_C"/>
    <property type="match status" value="1"/>
</dbReference>
<keyword evidence="5" id="KW-1185">Reference proteome</keyword>
<protein>
    <submittedName>
        <fullName evidence="4">Siderophore-interacting protein</fullName>
    </submittedName>
</protein>
<dbReference type="InterPro" id="IPR012373">
    <property type="entry name" value="Ferrdict_sens_TM"/>
</dbReference>
<dbReference type="Proteomes" id="UP000290191">
    <property type="component" value="Unassembled WGS sequence"/>
</dbReference>
<dbReference type="PANTHER" id="PTHR30273:SF2">
    <property type="entry name" value="PROTEIN FECR"/>
    <property type="match status" value="1"/>
</dbReference>
<evidence type="ECO:0000256" key="1">
    <source>
        <dbReference type="SAM" id="Phobius"/>
    </source>
</evidence>
<feature type="transmembrane region" description="Helical" evidence="1">
    <location>
        <begin position="84"/>
        <end position="100"/>
    </location>
</feature>
<keyword evidence="1" id="KW-1133">Transmembrane helix</keyword>
<dbReference type="OrthoDB" id="5348698at2"/>
<accession>A0A4Q0XUQ8</accession>
<keyword evidence="1" id="KW-0812">Transmembrane</keyword>
<proteinExistence type="predicted"/>
<dbReference type="Pfam" id="PF04773">
    <property type="entry name" value="FecR"/>
    <property type="match status" value="1"/>
</dbReference>
<dbReference type="RefSeq" id="WP_129083065.1">
    <property type="nucleotide sequence ID" value="NZ_CP041070.1"/>
</dbReference>